<reference evidence="7 8" key="2">
    <citation type="submission" date="2024-05" db="EMBL/GenBank/DDBJ databases">
        <authorList>
            <person name="Chen Y."/>
            <person name="Shah S."/>
            <person name="Dougan E. K."/>
            <person name="Thang M."/>
            <person name="Chan C."/>
        </authorList>
    </citation>
    <scope>NUCLEOTIDE SEQUENCE [LARGE SCALE GENOMIC DNA]</scope>
</reference>
<evidence type="ECO:0000256" key="2">
    <source>
        <dbReference type="ARBA" id="ARBA00023052"/>
    </source>
</evidence>
<dbReference type="CDD" id="cd07035">
    <property type="entry name" value="TPP_PYR_POX_like"/>
    <property type="match status" value="1"/>
</dbReference>
<dbReference type="EMBL" id="CAMXCT010000001">
    <property type="protein sequence ID" value="CAI3971759.1"/>
    <property type="molecule type" value="Genomic_DNA"/>
</dbReference>
<dbReference type="PROSITE" id="PS00187">
    <property type="entry name" value="TPP_ENZYMES"/>
    <property type="match status" value="1"/>
</dbReference>
<evidence type="ECO:0000313" key="8">
    <source>
        <dbReference type="Proteomes" id="UP001152797"/>
    </source>
</evidence>
<dbReference type="PANTHER" id="PTHR42818">
    <property type="entry name" value="SULFOPYRUVATE DECARBOXYLASE SUBUNIT ALPHA"/>
    <property type="match status" value="1"/>
</dbReference>
<dbReference type="GO" id="GO:0000287">
    <property type="term" value="F:magnesium ion binding"/>
    <property type="evidence" value="ECO:0007669"/>
    <property type="project" value="InterPro"/>
</dbReference>
<feature type="chain" id="PRO_5043269393" evidence="4">
    <location>
        <begin position="25"/>
        <end position="700"/>
    </location>
</feature>
<dbReference type="EMBL" id="CAMXCT020000001">
    <property type="protein sequence ID" value="CAL1125134.1"/>
    <property type="molecule type" value="Genomic_DNA"/>
</dbReference>
<dbReference type="GO" id="GO:0030976">
    <property type="term" value="F:thiamine pyrophosphate binding"/>
    <property type="evidence" value="ECO:0007669"/>
    <property type="project" value="InterPro"/>
</dbReference>
<reference evidence="6" key="1">
    <citation type="submission" date="2022-10" db="EMBL/GenBank/DDBJ databases">
        <authorList>
            <person name="Chen Y."/>
            <person name="Dougan E. K."/>
            <person name="Chan C."/>
            <person name="Rhodes N."/>
            <person name="Thang M."/>
        </authorList>
    </citation>
    <scope>NUCLEOTIDE SEQUENCE</scope>
</reference>
<sequence>MLRTATSGIVIATLVALFTPAVTAAEPRVDLELAFEGGLSPTAPQKWSRLLSEVGFDRVQLRSTRGNEEVKVDTLGSGRNISYRVSGVILADNQLIVPGGRFSISDRTKLELWLERLRQDGPELLTSAEKPPFNLTGNQLKQVNDDLMQKYDHPTKGQDPRVVIDRIERKLSVPMEIDRSAMTTLRSGSHIEDELEGLSAGTVLAAVVRPLGLALVPDRQGQDVRLIIRRPSGSEDIWPVGWPLQGKRQTVVPQLFELLPVEIDDFPLQETLAAIQDRIDLPMLYDYNALARHDINLEDIRVSYPGKKTSYSIVLQTILTQARLKGELRVDDAGAQPTALRYNHRQPLLSRVTSLDHRREPLVDILDGSQVTAALTELGVTHVVWLPDSALGPWESELEASPQLTLVRVCREGEAWAIAAGLYLGGARPLVMIQNTGLFESGDALRNVLFDLKLPLWAVIGFRSYLVENSPDTAKKFTEPILAAWGIETTLLDMPNMAHKLVEHFRKVEAEGRPGVVLIAVLEQWRKDQIVITTMGSAREWPKLSDHPLDFHYIPSAMGEAPALGMGLALAQPEREVIVLNGDGCMLMNLGSLVTIRSSAATNLTLIVLDNGIYEVTGGQQLASQKTKADFKLLAQAAGWSSVFAFDDLKTWRNEITTAMTAPGPRFIALSTQTVGDSYHLESPGPMPQRIANFQAALSQ</sequence>
<dbReference type="EMBL" id="CAMXCT030000001">
    <property type="protein sequence ID" value="CAL4759071.1"/>
    <property type="molecule type" value="Genomic_DNA"/>
</dbReference>
<evidence type="ECO:0000256" key="1">
    <source>
        <dbReference type="ARBA" id="ARBA00022793"/>
    </source>
</evidence>
<dbReference type="InterPro" id="IPR029061">
    <property type="entry name" value="THDP-binding"/>
</dbReference>
<dbReference type="InterPro" id="IPR051818">
    <property type="entry name" value="TPP_dependent_decarboxylase"/>
</dbReference>
<proteinExistence type="predicted"/>
<feature type="signal peptide" evidence="4">
    <location>
        <begin position="1"/>
        <end position="24"/>
    </location>
</feature>
<keyword evidence="1" id="KW-0210">Decarboxylase</keyword>
<feature type="domain" description="Thiamine pyrophosphate enzyme TPP-binding" evidence="5">
    <location>
        <begin position="553"/>
        <end position="668"/>
    </location>
</feature>
<dbReference type="PANTHER" id="PTHR42818:SF1">
    <property type="entry name" value="SULFOPYRUVATE DECARBOXYLASE"/>
    <property type="match status" value="1"/>
</dbReference>
<dbReference type="InterPro" id="IPR000399">
    <property type="entry name" value="TPP-bd_CS"/>
</dbReference>
<dbReference type="GO" id="GO:0016831">
    <property type="term" value="F:carboxy-lyase activity"/>
    <property type="evidence" value="ECO:0007669"/>
    <property type="project" value="UniProtKB-KW"/>
</dbReference>
<keyword evidence="8" id="KW-1185">Reference proteome</keyword>
<evidence type="ECO:0000256" key="3">
    <source>
        <dbReference type="ARBA" id="ARBA00023239"/>
    </source>
</evidence>
<keyword evidence="3" id="KW-0456">Lyase</keyword>
<protein>
    <submittedName>
        <fullName evidence="7">Phosphonopyruvate decarboxylase (PnPy decarboxylase)</fullName>
    </submittedName>
</protein>
<accession>A0A9P1BEI6</accession>
<dbReference type="Proteomes" id="UP001152797">
    <property type="component" value="Unassembled WGS sequence"/>
</dbReference>
<dbReference type="OrthoDB" id="10636271at2759"/>
<evidence type="ECO:0000313" key="7">
    <source>
        <dbReference type="EMBL" id="CAL4759071.1"/>
    </source>
</evidence>
<keyword evidence="4" id="KW-0732">Signal</keyword>
<dbReference type="InterPro" id="IPR011766">
    <property type="entry name" value="TPP_enzyme_TPP-bd"/>
</dbReference>
<evidence type="ECO:0000259" key="5">
    <source>
        <dbReference type="Pfam" id="PF02775"/>
    </source>
</evidence>
<keyword evidence="2" id="KW-0786">Thiamine pyrophosphate</keyword>
<dbReference type="Gene3D" id="3.40.50.970">
    <property type="match status" value="2"/>
</dbReference>
<organism evidence="6">
    <name type="scientific">Cladocopium goreaui</name>
    <dbReference type="NCBI Taxonomy" id="2562237"/>
    <lineage>
        <taxon>Eukaryota</taxon>
        <taxon>Sar</taxon>
        <taxon>Alveolata</taxon>
        <taxon>Dinophyceae</taxon>
        <taxon>Suessiales</taxon>
        <taxon>Symbiodiniaceae</taxon>
        <taxon>Cladocopium</taxon>
    </lineage>
</organism>
<dbReference type="AlphaFoldDB" id="A0A9P1BEI6"/>
<dbReference type="Pfam" id="PF02775">
    <property type="entry name" value="TPP_enzyme_C"/>
    <property type="match status" value="1"/>
</dbReference>
<name>A0A9P1BEI6_9DINO</name>
<dbReference type="SUPFAM" id="SSF52518">
    <property type="entry name" value="Thiamin diphosphate-binding fold (THDP-binding)"/>
    <property type="match status" value="2"/>
</dbReference>
<comment type="caution">
    <text evidence="6">The sequence shown here is derived from an EMBL/GenBank/DDBJ whole genome shotgun (WGS) entry which is preliminary data.</text>
</comment>
<gene>
    <name evidence="6" type="ORF">C1SCF055_LOCUS349</name>
</gene>
<evidence type="ECO:0000313" key="6">
    <source>
        <dbReference type="EMBL" id="CAI3971759.1"/>
    </source>
</evidence>
<evidence type="ECO:0000256" key="4">
    <source>
        <dbReference type="SAM" id="SignalP"/>
    </source>
</evidence>